<organism evidence="2 3">
    <name type="scientific">Psychromarinibacter sediminicola</name>
    <dbReference type="NCBI Taxonomy" id="3033385"/>
    <lineage>
        <taxon>Bacteria</taxon>
        <taxon>Pseudomonadati</taxon>
        <taxon>Pseudomonadota</taxon>
        <taxon>Alphaproteobacteria</taxon>
        <taxon>Rhodobacterales</taxon>
        <taxon>Paracoccaceae</taxon>
        <taxon>Psychromarinibacter</taxon>
    </lineage>
</organism>
<evidence type="ECO:0000313" key="2">
    <source>
        <dbReference type="EMBL" id="MDF0600512.1"/>
    </source>
</evidence>
<reference evidence="2" key="1">
    <citation type="submission" date="2023-03" db="EMBL/GenBank/DDBJ databases">
        <title>Multiphase analysis and comparison of six strains from genera Psychromarinibacter, Lutimaribacter, and Maritimibacter, including a novel species: Psychromarinibacter sediminicola sp. nov.</title>
        <authorList>
            <person name="Wang Y.-H."/>
            <person name="Ye M.-Q."/>
            <person name="Du Z.-J."/>
        </authorList>
    </citation>
    <scope>NUCLEOTIDE SEQUENCE</scope>
    <source>
        <strain evidence="2">C21-152</strain>
    </source>
</reference>
<evidence type="ECO:0000256" key="1">
    <source>
        <dbReference type="SAM" id="SignalP"/>
    </source>
</evidence>
<dbReference type="RefSeq" id="WP_275566653.1">
    <property type="nucleotide sequence ID" value="NZ_JARGYC010000014.1"/>
</dbReference>
<evidence type="ECO:0000313" key="3">
    <source>
        <dbReference type="Proteomes" id="UP001220964"/>
    </source>
</evidence>
<proteinExistence type="predicted"/>
<sequence>MKPLVPLLALLCAGATGAAAETLACQAMRTCMVDRKCAEAQEVFTLTLDGARATLAGADGSAAFALDADTGTGAARLGDRVYQLRLTGDGGGLILRTPVWAGNFEDAELLWLHCGPA</sequence>
<name>A0AAE3NTZ4_9RHOB</name>
<keyword evidence="3" id="KW-1185">Reference proteome</keyword>
<gene>
    <name evidence="2" type="ORF">P1J78_07200</name>
</gene>
<feature type="chain" id="PRO_5042132315" evidence="1">
    <location>
        <begin position="19"/>
        <end position="117"/>
    </location>
</feature>
<dbReference type="EMBL" id="JARGYC010000014">
    <property type="protein sequence ID" value="MDF0600512.1"/>
    <property type="molecule type" value="Genomic_DNA"/>
</dbReference>
<accession>A0AAE3NTZ4</accession>
<dbReference type="Proteomes" id="UP001220964">
    <property type="component" value="Unassembled WGS sequence"/>
</dbReference>
<dbReference type="AlphaFoldDB" id="A0AAE3NTZ4"/>
<feature type="signal peptide" evidence="1">
    <location>
        <begin position="1"/>
        <end position="18"/>
    </location>
</feature>
<keyword evidence="1" id="KW-0732">Signal</keyword>
<comment type="caution">
    <text evidence="2">The sequence shown here is derived from an EMBL/GenBank/DDBJ whole genome shotgun (WGS) entry which is preliminary data.</text>
</comment>
<protein>
    <submittedName>
        <fullName evidence="2">Uncharacterized protein</fullName>
    </submittedName>
</protein>